<keyword evidence="2" id="KW-0540">Nuclease</keyword>
<reference evidence="2 3" key="1">
    <citation type="submission" date="2023-05" db="EMBL/GenBank/DDBJ databases">
        <title>Genome sequence of Pinibacter sp. MAH-24.</title>
        <authorList>
            <person name="Huq M.A."/>
        </authorList>
    </citation>
    <scope>NUCLEOTIDE SEQUENCE [LARGE SCALE GENOMIC DNA]</scope>
    <source>
        <strain evidence="2 3">MAH-24</strain>
    </source>
</reference>
<organism evidence="2 3">
    <name type="scientific">Pinibacter soli</name>
    <dbReference type="NCBI Taxonomy" id="3044211"/>
    <lineage>
        <taxon>Bacteria</taxon>
        <taxon>Pseudomonadati</taxon>
        <taxon>Bacteroidota</taxon>
        <taxon>Chitinophagia</taxon>
        <taxon>Chitinophagales</taxon>
        <taxon>Chitinophagaceae</taxon>
        <taxon>Pinibacter</taxon>
    </lineage>
</organism>
<dbReference type="Proteomes" id="UP001226434">
    <property type="component" value="Unassembled WGS sequence"/>
</dbReference>
<dbReference type="InterPro" id="IPR041025">
    <property type="entry name" value="HNH_repeat"/>
</dbReference>
<dbReference type="GO" id="GO:0004519">
    <property type="term" value="F:endonuclease activity"/>
    <property type="evidence" value="ECO:0007669"/>
    <property type="project" value="UniProtKB-KW"/>
</dbReference>
<dbReference type="PANTHER" id="PTHR33877:SF2">
    <property type="entry name" value="OS07G0170200 PROTEIN"/>
    <property type="match status" value="1"/>
</dbReference>
<dbReference type="InterPro" id="IPR003615">
    <property type="entry name" value="HNH_nuc"/>
</dbReference>
<proteinExistence type="predicted"/>
<gene>
    <name evidence="2" type="ORF">QJ048_00800</name>
</gene>
<protein>
    <submittedName>
        <fullName evidence="2">HNH endonuclease</fullName>
    </submittedName>
</protein>
<sequence>MKFELTDLHKQITDLEIINDLRQVANNLGKTSLKIRDYVKNNGALYSYQTAKKRFGNWEAALAKAELKTENSIHGIKYGETSINSELLLADIKRVAEELNNSKITLADYEKFGKYGGATIHKRFGGWNKAKQAANLEIGRIYNTTTEQYLQNILELWTHYGRQPKYAEVVSPFSKYHVSSYERKFGTWRAALEQFIEFVNSDTENSEEQNLIEITGQDVPNDGAKLNKVKVKRTPRSINLRLRWTVLKRDNFTCKKCGSSPAKDQTIELNVDHIIPWSKNGETVLDNLETLCTNCNLGKSNLL</sequence>
<dbReference type="CDD" id="cd00085">
    <property type="entry name" value="HNHc"/>
    <property type="match status" value="1"/>
</dbReference>
<dbReference type="SMART" id="SM00507">
    <property type="entry name" value="HNHc"/>
    <property type="match status" value="1"/>
</dbReference>
<keyword evidence="2" id="KW-0255">Endonuclease</keyword>
<dbReference type="InterPro" id="IPR052892">
    <property type="entry name" value="NA-targeting_endonuclease"/>
</dbReference>
<dbReference type="Gene3D" id="1.10.30.50">
    <property type="match status" value="1"/>
</dbReference>
<dbReference type="InterPro" id="IPR002711">
    <property type="entry name" value="HNH"/>
</dbReference>
<dbReference type="Pfam" id="PF18780">
    <property type="entry name" value="HNH_repeat"/>
    <property type="match status" value="3"/>
</dbReference>
<keyword evidence="2" id="KW-0378">Hydrolase</keyword>
<feature type="domain" description="HNH nuclease" evidence="1">
    <location>
        <begin position="241"/>
        <end position="297"/>
    </location>
</feature>
<accession>A0ABT6R7D7</accession>
<comment type="caution">
    <text evidence="2">The sequence shown here is derived from an EMBL/GenBank/DDBJ whole genome shotgun (WGS) entry which is preliminary data.</text>
</comment>
<dbReference type="PANTHER" id="PTHR33877">
    <property type="entry name" value="SLL1193 PROTEIN"/>
    <property type="match status" value="1"/>
</dbReference>
<dbReference type="EMBL" id="JASBRG010000001">
    <property type="protein sequence ID" value="MDI3318285.1"/>
    <property type="molecule type" value="Genomic_DNA"/>
</dbReference>
<evidence type="ECO:0000313" key="2">
    <source>
        <dbReference type="EMBL" id="MDI3318285.1"/>
    </source>
</evidence>
<dbReference type="Pfam" id="PF01844">
    <property type="entry name" value="HNH"/>
    <property type="match status" value="1"/>
</dbReference>
<dbReference type="RefSeq" id="WP_282332403.1">
    <property type="nucleotide sequence ID" value="NZ_JASBRG010000001.1"/>
</dbReference>
<name>A0ABT6R7D7_9BACT</name>
<evidence type="ECO:0000259" key="1">
    <source>
        <dbReference type="SMART" id="SM00507"/>
    </source>
</evidence>
<keyword evidence="3" id="KW-1185">Reference proteome</keyword>
<evidence type="ECO:0000313" key="3">
    <source>
        <dbReference type="Proteomes" id="UP001226434"/>
    </source>
</evidence>